<gene>
    <name evidence="3" type="ORF">NU887_11900</name>
</gene>
<feature type="signal peptide" evidence="2">
    <location>
        <begin position="1"/>
        <end position="19"/>
    </location>
</feature>
<name>A0A9X2T1B5_9BACT</name>
<keyword evidence="1" id="KW-0472">Membrane</keyword>
<comment type="caution">
    <text evidence="3">The sequence shown here is derived from an EMBL/GenBank/DDBJ whole genome shotgun (WGS) entry which is preliminary data.</text>
</comment>
<feature type="transmembrane region" description="Helical" evidence="1">
    <location>
        <begin position="149"/>
        <end position="168"/>
    </location>
</feature>
<protein>
    <submittedName>
        <fullName evidence="3">Uncharacterized protein</fullName>
    </submittedName>
</protein>
<dbReference type="RefSeq" id="WP_258423604.1">
    <property type="nucleotide sequence ID" value="NZ_JANSUY010000010.1"/>
</dbReference>
<keyword evidence="4" id="KW-1185">Reference proteome</keyword>
<evidence type="ECO:0000313" key="3">
    <source>
        <dbReference type="EMBL" id="MCR9015741.1"/>
    </source>
</evidence>
<organism evidence="3 4">
    <name type="scientific">Aquiflexum gelatinilyticum</name>
    <dbReference type="NCBI Taxonomy" id="2961943"/>
    <lineage>
        <taxon>Bacteria</taxon>
        <taxon>Pseudomonadati</taxon>
        <taxon>Bacteroidota</taxon>
        <taxon>Cytophagia</taxon>
        <taxon>Cytophagales</taxon>
        <taxon>Cyclobacteriaceae</taxon>
        <taxon>Aquiflexum</taxon>
    </lineage>
</organism>
<evidence type="ECO:0000256" key="1">
    <source>
        <dbReference type="SAM" id="Phobius"/>
    </source>
</evidence>
<feature type="transmembrane region" description="Helical" evidence="1">
    <location>
        <begin position="95"/>
        <end position="115"/>
    </location>
</feature>
<evidence type="ECO:0000313" key="4">
    <source>
        <dbReference type="Proteomes" id="UP001142175"/>
    </source>
</evidence>
<evidence type="ECO:0000256" key="2">
    <source>
        <dbReference type="SAM" id="SignalP"/>
    </source>
</evidence>
<dbReference type="Proteomes" id="UP001142175">
    <property type="component" value="Unassembled WGS sequence"/>
</dbReference>
<accession>A0A9X2T1B5</accession>
<dbReference type="AlphaFoldDB" id="A0A9X2T1B5"/>
<sequence>MKKTFLLFLSIIFISNSFASDIIYLKDGSKIKGDLISVDVNELTFKSAKKNQKLLKLKSEEVEFVKVEDYEKLVEVQESMYLKGMNDAQIHHKRFGGNFCAGLFGGVIGFVIVAVTDAKSPNPLLVGEENFKSMEYREGYNKKAKGKNLGAAGVGWAVSFLVLLVLISSGS</sequence>
<keyword evidence="2" id="KW-0732">Signal</keyword>
<proteinExistence type="predicted"/>
<dbReference type="EMBL" id="JANSUY010000010">
    <property type="protein sequence ID" value="MCR9015741.1"/>
    <property type="molecule type" value="Genomic_DNA"/>
</dbReference>
<reference evidence="3" key="1">
    <citation type="submission" date="2022-08" db="EMBL/GenBank/DDBJ databases">
        <authorList>
            <person name="Zhang D."/>
        </authorList>
    </citation>
    <scope>NUCLEOTIDE SEQUENCE</scope>
    <source>
        <strain evidence="3">XJ19-11</strain>
    </source>
</reference>
<feature type="chain" id="PRO_5040862840" evidence="2">
    <location>
        <begin position="20"/>
        <end position="171"/>
    </location>
</feature>
<keyword evidence="1" id="KW-1133">Transmembrane helix</keyword>
<keyword evidence="1" id="KW-0812">Transmembrane</keyword>